<feature type="compositionally biased region" description="Polar residues" evidence="1">
    <location>
        <begin position="188"/>
        <end position="204"/>
    </location>
</feature>
<reference evidence="2" key="1">
    <citation type="submission" date="2020-11" db="EMBL/GenBank/DDBJ databases">
        <authorList>
            <person name="Tran Van P."/>
        </authorList>
    </citation>
    <scope>NUCLEOTIDE SEQUENCE</scope>
</reference>
<evidence type="ECO:0000256" key="1">
    <source>
        <dbReference type="SAM" id="MobiDB-lite"/>
    </source>
</evidence>
<feature type="region of interest" description="Disordered" evidence="1">
    <location>
        <begin position="156"/>
        <end position="204"/>
    </location>
</feature>
<protein>
    <submittedName>
        <fullName evidence="2">Uncharacterized protein</fullName>
    </submittedName>
</protein>
<dbReference type="EMBL" id="OD565247">
    <property type="protein sequence ID" value="CAD7441231.1"/>
    <property type="molecule type" value="Genomic_DNA"/>
</dbReference>
<gene>
    <name evidence="2" type="ORF">TBIB3V08_LOCUS3704</name>
</gene>
<evidence type="ECO:0000313" key="2">
    <source>
        <dbReference type="EMBL" id="CAD7441231.1"/>
    </source>
</evidence>
<sequence>MRYKLPTTDDVACAAAHFTSGRLKTSYKLKRLDIGPFQGLGIFQSLSILPVEVLETLFDPALIHGKQLTTTQEKSKLQLGGLGSSGTSAGKYEGFGSSPVDKKESIKDKMINMFTKFLNPPNETEEIIRSALTSSTGDYTPVSIVSKSTQYVHPNLSPTAKSTAKAKVHVPGKAAGGWESEDEVSPTRDPQGSQSGRTSSIVSTDSLEKIDSLSLESSDERRLVKEFCNLPRVPLSWSEIEVVGSRAVSMSIVDVLKAINDILTSSSDSPIPEGFASNIQSTETASASDVKQIRALFIVEWFLHTDHISPAIISQILHTNLQKLSAANNKVCPALGIKAKKVRLILGKLVTPDKKNATLN</sequence>
<accession>A0A7R9HZF5</accession>
<dbReference type="AlphaFoldDB" id="A0A7R9HZF5"/>
<organism evidence="2">
    <name type="scientific">Timema bartmani</name>
    <dbReference type="NCBI Taxonomy" id="61472"/>
    <lineage>
        <taxon>Eukaryota</taxon>
        <taxon>Metazoa</taxon>
        <taxon>Ecdysozoa</taxon>
        <taxon>Arthropoda</taxon>
        <taxon>Hexapoda</taxon>
        <taxon>Insecta</taxon>
        <taxon>Pterygota</taxon>
        <taxon>Neoptera</taxon>
        <taxon>Polyneoptera</taxon>
        <taxon>Phasmatodea</taxon>
        <taxon>Timematodea</taxon>
        <taxon>Timematoidea</taxon>
        <taxon>Timematidae</taxon>
        <taxon>Timema</taxon>
    </lineage>
</organism>
<name>A0A7R9HZF5_9NEOP</name>
<proteinExistence type="predicted"/>